<dbReference type="InterPro" id="IPR010921">
    <property type="entry name" value="Trp_repressor/repl_initiator"/>
</dbReference>
<dbReference type="GO" id="GO:0043565">
    <property type="term" value="F:sequence-specific DNA binding"/>
    <property type="evidence" value="ECO:0007669"/>
    <property type="project" value="InterPro"/>
</dbReference>
<keyword evidence="2" id="KW-1185">Reference proteome</keyword>
<evidence type="ECO:0000313" key="2">
    <source>
        <dbReference type="Proteomes" id="UP000016584"/>
    </source>
</evidence>
<evidence type="ECO:0000313" key="1">
    <source>
        <dbReference type="EMBL" id="ERJ58005.1"/>
    </source>
</evidence>
<dbReference type="PATRIC" id="fig|1346330.5.peg.3646"/>
<evidence type="ECO:0008006" key="3">
    <source>
        <dbReference type="Google" id="ProtNLM"/>
    </source>
</evidence>
<dbReference type="SUPFAM" id="SSF48295">
    <property type="entry name" value="TrpR-like"/>
    <property type="match status" value="1"/>
</dbReference>
<dbReference type="Proteomes" id="UP000016584">
    <property type="component" value="Unassembled WGS sequence"/>
</dbReference>
<gene>
    <name evidence="1" type="ORF">M472_04430</name>
</gene>
<reference evidence="1 2" key="1">
    <citation type="journal article" date="2013" name="Genome Announc.">
        <title>The Draft Genome Sequence of Sphingomonas paucimobilis Strain HER1398 (Proteobacteria), Host to the Giant PAU Phage, Indicates That It Is a Member of the Genus Sphingobacterium (Bacteroidetes).</title>
        <authorList>
            <person name="White R.A.III."/>
            <person name="Suttle C.A."/>
        </authorList>
    </citation>
    <scope>NUCLEOTIDE SEQUENCE [LARGE SCALE GENOMIC DNA]</scope>
    <source>
        <strain evidence="1 2">HER1398</strain>
    </source>
</reference>
<comment type="caution">
    <text evidence="1">The sequence shown here is derived from an EMBL/GenBank/DDBJ whole genome shotgun (WGS) entry which is preliminary data.</text>
</comment>
<sequence>MKYDKHTKEAAVRDIMEGRLLIGEVMVKYGVLSQATIKKWMRASIAKEKMNESCE</sequence>
<organism evidence="1 2">
    <name type="scientific">Sphingobacterium paucimobilis HER1398</name>
    <dbReference type="NCBI Taxonomy" id="1346330"/>
    <lineage>
        <taxon>Bacteria</taxon>
        <taxon>Pseudomonadati</taxon>
        <taxon>Bacteroidota</taxon>
        <taxon>Sphingobacteriia</taxon>
        <taxon>Sphingobacteriales</taxon>
        <taxon>Sphingobacteriaceae</taxon>
        <taxon>Sphingobacterium</taxon>
    </lineage>
</organism>
<dbReference type="AlphaFoldDB" id="U2HRU8"/>
<accession>U2HRU8</accession>
<dbReference type="RefSeq" id="WP_021071776.1">
    <property type="nucleotide sequence ID" value="NZ_ATDL01000020.1"/>
</dbReference>
<name>U2HRU8_9SPHI</name>
<protein>
    <recommendedName>
        <fullName evidence="3">Transposase</fullName>
    </recommendedName>
</protein>
<dbReference type="EMBL" id="ATDL01000020">
    <property type="protein sequence ID" value="ERJ58005.1"/>
    <property type="molecule type" value="Genomic_DNA"/>
</dbReference>
<proteinExistence type="predicted"/>